<evidence type="ECO:0000313" key="1">
    <source>
        <dbReference type="EMBL" id="APG03160.1"/>
    </source>
</evidence>
<dbReference type="OrthoDB" id="2086224at2"/>
<protein>
    <submittedName>
        <fullName evidence="1">Alpha/beta hydrolase</fullName>
    </submittedName>
</protein>
<reference evidence="2" key="1">
    <citation type="submission" date="2016-09" db="EMBL/GenBank/DDBJ databases">
        <authorList>
            <person name="Lysoe E."/>
        </authorList>
    </citation>
    <scope>NUCLEOTIDE SEQUENCE [LARGE SCALE GENOMIC DNA]</scope>
    <source>
        <strain evidence="2">LJ96T</strain>
    </source>
</reference>
<dbReference type="KEGG" id="lrz:BJI69_04065"/>
<dbReference type="Proteomes" id="UP000182987">
    <property type="component" value="Chromosome"/>
</dbReference>
<dbReference type="GO" id="GO:0016020">
    <property type="term" value="C:membrane"/>
    <property type="evidence" value="ECO:0007669"/>
    <property type="project" value="TreeGrafter"/>
</dbReference>
<dbReference type="Pfam" id="PF00561">
    <property type="entry name" value="Abhydrolase_1"/>
    <property type="match status" value="1"/>
</dbReference>
<gene>
    <name evidence="1" type="ORF">BJI69_04065</name>
</gene>
<dbReference type="SUPFAM" id="SSF53474">
    <property type="entry name" value="alpha/beta-Hydrolases"/>
    <property type="match status" value="1"/>
</dbReference>
<dbReference type="RefSeq" id="WP_046967042.1">
    <property type="nucleotide sequence ID" value="NZ_CP017480.1"/>
</dbReference>
<dbReference type="PRINTS" id="PR00111">
    <property type="entry name" value="ABHYDROLASE"/>
</dbReference>
<dbReference type="PANTHER" id="PTHR43798:SF33">
    <property type="entry name" value="HYDROLASE, PUTATIVE (AFU_ORTHOLOGUE AFUA_2G14860)-RELATED"/>
    <property type="match status" value="1"/>
</dbReference>
<dbReference type="Gene3D" id="3.40.50.1820">
    <property type="entry name" value="alpha/beta hydrolase"/>
    <property type="match status" value="1"/>
</dbReference>
<organism evidence="1 2">
    <name type="scientific">Luteibacter rhizovicinus DSM 16549</name>
    <dbReference type="NCBI Taxonomy" id="1440763"/>
    <lineage>
        <taxon>Bacteria</taxon>
        <taxon>Pseudomonadati</taxon>
        <taxon>Pseudomonadota</taxon>
        <taxon>Gammaproteobacteria</taxon>
        <taxon>Lysobacterales</taxon>
        <taxon>Rhodanobacteraceae</taxon>
        <taxon>Luteibacter</taxon>
    </lineage>
</organism>
<dbReference type="InterPro" id="IPR050266">
    <property type="entry name" value="AB_hydrolase_sf"/>
</dbReference>
<dbReference type="GO" id="GO:0016787">
    <property type="term" value="F:hydrolase activity"/>
    <property type="evidence" value="ECO:0007669"/>
    <property type="project" value="UniProtKB-KW"/>
</dbReference>
<dbReference type="InterPro" id="IPR000073">
    <property type="entry name" value="AB_hydrolase_1"/>
</dbReference>
<proteinExistence type="predicted"/>
<name>A0A0G9HIS8_9GAMM</name>
<dbReference type="AlphaFoldDB" id="A0A0G9HIS8"/>
<dbReference type="EMBL" id="CP017480">
    <property type="protein sequence ID" value="APG03160.1"/>
    <property type="molecule type" value="Genomic_DNA"/>
</dbReference>
<dbReference type="PATRIC" id="fig|1440763.5.peg.1196"/>
<keyword evidence="2" id="KW-1185">Reference proteome</keyword>
<keyword evidence="1" id="KW-0378">Hydrolase</keyword>
<dbReference type="STRING" id="1440763.BJI69_04065"/>
<dbReference type="InterPro" id="IPR029058">
    <property type="entry name" value="AB_hydrolase_fold"/>
</dbReference>
<sequence>MVRFLCATILLAAMSLPALADVRPFPTTFRIQDIATDGATIHVRVGGTGPAVVLLHGFGDTGDMWAPLAENLARDHTVIVPDLRGMGMSSHPDGGYDKRTQAGDVRAVLTQLGVDRAVVVGHDIGTMVAYAYAARYPDKTVRLIVMDAPVPGIPPWDQIVRNPLLWHFDFGGPDMERLVAGRERIYLDRFWNEFAGDPPKIDEGTRQHYAQIYARPGAMHSSFAQFRAIRQDADVNQASLATKLPMPVLAIGGEKSFGANEAIVMRNAAGNVTGLVIPGAGHWLMEEATDATIAAVRNFADGKPVAGATTH</sequence>
<dbReference type="PANTHER" id="PTHR43798">
    <property type="entry name" value="MONOACYLGLYCEROL LIPASE"/>
    <property type="match status" value="1"/>
</dbReference>
<evidence type="ECO:0000313" key="2">
    <source>
        <dbReference type="Proteomes" id="UP000182987"/>
    </source>
</evidence>
<accession>A0A0G9HIS8</accession>